<evidence type="ECO:0000256" key="8">
    <source>
        <dbReference type="ARBA" id="ARBA00032913"/>
    </source>
</evidence>
<dbReference type="PANTHER" id="PTHR13202:SF0">
    <property type="entry name" value="SIGNAL PEPTIDASE COMPLEX SUBUNIT 1"/>
    <property type="match status" value="1"/>
</dbReference>
<comment type="function">
    <text evidence="9">Component of the signal peptidase complex (SPC) which catalyzes the cleavage of N-terminal signal sequences from nascent proteins as they are translocated into the lumen of the endoplasmic reticulum. Dispensable for SPC enzymatic activity.</text>
</comment>
<evidence type="ECO:0000256" key="10">
    <source>
        <dbReference type="SAM" id="MobiDB-lite"/>
    </source>
</evidence>
<evidence type="ECO:0000313" key="13">
    <source>
        <dbReference type="Proteomes" id="UP001195483"/>
    </source>
</evidence>
<comment type="subcellular location">
    <subcellularLocation>
        <location evidence="1">Endoplasmic reticulum membrane</location>
        <topology evidence="1">Multi-pass membrane protein</topology>
    </subcellularLocation>
</comment>
<organism evidence="12 13">
    <name type="scientific">Potamilus streckersoni</name>
    <dbReference type="NCBI Taxonomy" id="2493646"/>
    <lineage>
        <taxon>Eukaryota</taxon>
        <taxon>Metazoa</taxon>
        <taxon>Spiralia</taxon>
        <taxon>Lophotrochozoa</taxon>
        <taxon>Mollusca</taxon>
        <taxon>Bivalvia</taxon>
        <taxon>Autobranchia</taxon>
        <taxon>Heteroconchia</taxon>
        <taxon>Palaeoheterodonta</taxon>
        <taxon>Unionida</taxon>
        <taxon>Unionoidea</taxon>
        <taxon>Unionidae</taxon>
        <taxon>Ambleminae</taxon>
        <taxon>Lampsilini</taxon>
        <taxon>Potamilus</taxon>
    </lineage>
</organism>
<evidence type="ECO:0000256" key="9">
    <source>
        <dbReference type="ARBA" id="ARBA00045204"/>
    </source>
</evidence>
<evidence type="ECO:0000313" key="12">
    <source>
        <dbReference type="EMBL" id="KAK3577920.1"/>
    </source>
</evidence>
<feature type="region of interest" description="Disordered" evidence="10">
    <location>
        <begin position="91"/>
        <end position="113"/>
    </location>
</feature>
<keyword evidence="13" id="KW-1185">Reference proteome</keyword>
<evidence type="ECO:0000256" key="6">
    <source>
        <dbReference type="ARBA" id="ARBA00022989"/>
    </source>
</evidence>
<dbReference type="AlphaFoldDB" id="A0AAE0VIG7"/>
<evidence type="ECO:0000256" key="4">
    <source>
        <dbReference type="ARBA" id="ARBA00022692"/>
    </source>
</evidence>
<keyword evidence="6 11" id="KW-1133">Transmembrane helix</keyword>
<dbReference type="PANTHER" id="PTHR13202">
    <property type="entry name" value="MICROSOMAL SIGNAL PEPTIDASE 12 KDA SUBUNIT"/>
    <property type="match status" value="1"/>
</dbReference>
<name>A0AAE0VIG7_9BIVA</name>
<reference evidence="12" key="2">
    <citation type="journal article" date="2021" name="Genome Biol. Evol.">
        <title>Developing a high-quality reference genome for a parasitic bivalve with doubly uniparental inheritance (Bivalvia: Unionida).</title>
        <authorList>
            <person name="Smith C.H."/>
        </authorList>
    </citation>
    <scope>NUCLEOTIDE SEQUENCE</scope>
    <source>
        <strain evidence="12">CHS0354</strain>
        <tissue evidence="12">Mantle</tissue>
    </source>
</reference>
<comment type="similarity">
    <text evidence="2">Belongs to the SPCS1 family.</text>
</comment>
<accession>A0AAE0VIG7</accession>
<reference evidence="12" key="1">
    <citation type="journal article" date="2021" name="Genome Biol. Evol.">
        <title>A High-Quality Reference Genome for a Parasitic Bivalve with Doubly Uniparental Inheritance (Bivalvia: Unionida).</title>
        <authorList>
            <person name="Smith C.H."/>
        </authorList>
    </citation>
    <scope>NUCLEOTIDE SEQUENCE</scope>
    <source>
        <strain evidence="12">CHS0354</strain>
    </source>
</reference>
<feature type="compositionally biased region" description="Low complexity" evidence="10">
    <location>
        <begin position="95"/>
        <end position="107"/>
    </location>
</feature>
<dbReference type="Proteomes" id="UP001195483">
    <property type="component" value="Unassembled WGS sequence"/>
</dbReference>
<reference evidence="12" key="3">
    <citation type="submission" date="2023-05" db="EMBL/GenBank/DDBJ databases">
        <authorList>
            <person name="Smith C.H."/>
        </authorList>
    </citation>
    <scope>NUCLEOTIDE SEQUENCE</scope>
    <source>
        <strain evidence="12">CHS0354</strain>
        <tissue evidence="12">Mantle</tissue>
    </source>
</reference>
<sequence length="113" mass="12975">MDISKYLPDFIKKIPTHMDFDGQKRAERHFQIIIILFSVVGFTWGYICQQFSQTMYILIAGFTVSCLLTLPPWPMYRRKPLNWQKARAEVEDVGSSGSTSSPPSSAQKSKKKK</sequence>
<evidence type="ECO:0000256" key="7">
    <source>
        <dbReference type="ARBA" id="ARBA00023136"/>
    </source>
</evidence>
<evidence type="ECO:0000256" key="1">
    <source>
        <dbReference type="ARBA" id="ARBA00004477"/>
    </source>
</evidence>
<dbReference type="Pfam" id="PF06645">
    <property type="entry name" value="SPC12"/>
    <property type="match status" value="1"/>
</dbReference>
<dbReference type="EMBL" id="JAEAOA010000958">
    <property type="protein sequence ID" value="KAK3577920.1"/>
    <property type="molecule type" value="Genomic_DNA"/>
</dbReference>
<dbReference type="GO" id="GO:0045047">
    <property type="term" value="P:protein targeting to ER"/>
    <property type="evidence" value="ECO:0007669"/>
    <property type="project" value="TreeGrafter"/>
</dbReference>
<protein>
    <recommendedName>
        <fullName evidence="3">Signal peptidase complex subunit 1</fullName>
    </recommendedName>
    <alternativeName>
        <fullName evidence="8">Microsomal signal peptidase 12 kDa subunit</fullName>
    </alternativeName>
</protein>
<evidence type="ECO:0000256" key="2">
    <source>
        <dbReference type="ARBA" id="ARBA00005245"/>
    </source>
</evidence>
<evidence type="ECO:0000256" key="5">
    <source>
        <dbReference type="ARBA" id="ARBA00022824"/>
    </source>
</evidence>
<dbReference type="GO" id="GO:0006465">
    <property type="term" value="P:signal peptide processing"/>
    <property type="evidence" value="ECO:0007669"/>
    <property type="project" value="InterPro"/>
</dbReference>
<comment type="caution">
    <text evidence="12">The sequence shown here is derived from an EMBL/GenBank/DDBJ whole genome shotgun (WGS) entry which is preliminary data.</text>
</comment>
<dbReference type="InterPro" id="IPR009542">
    <property type="entry name" value="Spc1/SPCS1"/>
</dbReference>
<dbReference type="GO" id="GO:0005787">
    <property type="term" value="C:signal peptidase complex"/>
    <property type="evidence" value="ECO:0007669"/>
    <property type="project" value="InterPro"/>
</dbReference>
<feature type="transmembrane region" description="Helical" evidence="11">
    <location>
        <begin position="30"/>
        <end position="47"/>
    </location>
</feature>
<keyword evidence="7 11" id="KW-0472">Membrane</keyword>
<keyword evidence="5" id="KW-0256">Endoplasmic reticulum</keyword>
<evidence type="ECO:0000256" key="3">
    <source>
        <dbReference type="ARBA" id="ARBA00017059"/>
    </source>
</evidence>
<evidence type="ECO:0000256" key="11">
    <source>
        <dbReference type="SAM" id="Phobius"/>
    </source>
</evidence>
<gene>
    <name evidence="12" type="ORF">CHS0354_015471</name>
</gene>
<keyword evidence="4 11" id="KW-0812">Transmembrane</keyword>
<proteinExistence type="inferred from homology"/>
<feature type="transmembrane region" description="Helical" evidence="11">
    <location>
        <begin position="53"/>
        <end position="70"/>
    </location>
</feature>